<protein>
    <submittedName>
        <fullName evidence="1">Uncharacterized protein</fullName>
    </submittedName>
</protein>
<sequence length="121" mass="14099">MIHKCLDDPKMNLINYMSSGITGYTFLGFIEIQKDDYWGIKIGERTFAACHLLNERSTWPVSEEEGKEQKFIDSGHNTVLYFKGTDNTSYLKRFKSKDSAIKWFYKTKVFITNNSSCWVNS</sequence>
<name>A0A2H4YFB8_9CAUD</name>
<keyword evidence="2" id="KW-1185">Reference proteome</keyword>
<organism evidence="1 2">
    <name type="scientific">Aeromonas phage Ah1</name>
    <dbReference type="NCBI Taxonomy" id="2053701"/>
    <lineage>
        <taxon>Viruses</taxon>
        <taxon>Duplodnaviria</taxon>
        <taxon>Heunggongvirae</taxon>
        <taxon>Uroviricota</taxon>
        <taxon>Caudoviricetes</taxon>
        <taxon>Pantevenvirales</taxon>
        <taxon>Straboviridae</taxon>
        <taxon>Cinqassovirus</taxon>
        <taxon>Cinqassovirus ah1</taxon>
    </lineage>
</organism>
<reference evidence="1 2" key="1">
    <citation type="submission" date="2017-10" db="EMBL/GenBank/DDBJ databases">
        <title>Antibacterial composition for extension of chilled fish shelf life and decreasing of risk of food-borne infections, bacteriophage strains for its preparation.</title>
        <authorList>
            <person name="Zulkarneev E.R."/>
            <person name="Aleshkin A.V."/>
            <person name="Rubalsky O.V."/>
            <person name="Kiseleva I.A."/>
            <person name="Rubalskii E.O."/>
            <person name="Lebedev S.N."/>
        </authorList>
    </citation>
    <scope>NUCLEOTIDE SEQUENCE [LARGE SCALE GENOMIC DNA]</scope>
</reference>
<gene>
    <name evidence="1" type="ORF">Ah1_00133</name>
</gene>
<accession>A0A2H4YFB8</accession>
<dbReference type="EMBL" id="MG250483">
    <property type="protein sequence ID" value="AUE22674.1"/>
    <property type="molecule type" value="Genomic_DNA"/>
</dbReference>
<proteinExistence type="predicted"/>
<evidence type="ECO:0000313" key="2">
    <source>
        <dbReference type="Proteomes" id="UP000240934"/>
    </source>
</evidence>
<dbReference type="Proteomes" id="UP000240934">
    <property type="component" value="Segment"/>
</dbReference>
<evidence type="ECO:0000313" key="1">
    <source>
        <dbReference type="EMBL" id="AUE22674.1"/>
    </source>
</evidence>